<proteinExistence type="predicted"/>
<accession>A0A0R3QKM5</accession>
<sequence>MAFFCIILSMKYLDGTSILELRRHMFLMNSSSCIFNGFRSYIFWIAGDAVLTSWTQCSNVFILLSARPDFFISFFKYSKYH</sequence>
<reference evidence="1" key="1">
    <citation type="submission" date="2017-02" db="UniProtKB">
        <authorList>
            <consortium name="WormBaseParasite"/>
        </authorList>
    </citation>
    <scope>IDENTIFICATION</scope>
</reference>
<name>A0A0R3QKM5_9BILA</name>
<dbReference type="WBParaSite" id="BTMF_0000818901-mRNA-1">
    <property type="protein sequence ID" value="BTMF_0000818901-mRNA-1"/>
    <property type="gene ID" value="BTMF_0000818901"/>
</dbReference>
<dbReference type="AlphaFoldDB" id="A0A0R3QKM5"/>
<organism evidence="1">
    <name type="scientific">Brugia timori</name>
    <dbReference type="NCBI Taxonomy" id="42155"/>
    <lineage>
        <taxon>Eukaryota</taxon>
        <taxon>Metazoa</taxon>
        <taxon>Ecdysozoa</taxon>
        <taxon>Nematoda</taxon>
        <taxon>Chromadorea</taxon>
        <taxon>Rhabditida</taxon>
        <taxon>Spirurina</taxon>
        <taxon>Spiruromorpha</taxon>
        <taxon>Filarioidea</taxon>
        <taxon>Onchocercidae</taxon>
        <taxon>Brugia</taxon>
    </lineage>
</organism>
<protein>
    <submittedName>
        <fullName evidence="1">7TM_GPCR_Srx domain-containing protein</fullName>
    </submittedName>
</protein>
<evidence type="ECO:0000313" key="1">
    <source>
        <dbReference type="WBParaSite" id="BTMF_0000818901-mRNA-1"/>
    </source>
</evidence>